<proteinExistence type="predicted"/>
<name>A0A9P4IZ83_9PEZI</name>
<evidence type="ECO:0000313" key="1">
    <source>
        <dbReference type="EMBL" id="KAF2151401.1"/>
    </source>
</evidence>
<dbReference type="AlphaFoldDB" id="A0A9P4IZ83"/>
<sequence>MYSCQQYDRFDQTPTVVSNASVHQLPLPSVCIDQYCSDTLLIIVPKPDRNQSDFKHYKRKQSDQGIITSIPTLLVACSNMVSRIVTTDMPRAAILKTR</sequence>
<reference evidence="1" key="1">
    <citation type="journal article" date="2020" name="Stud. Mycol.">
        <title>101 Dothideomycetes genomes: a test case for predicting lifestyles and emergence of pathogens.</title>
        <authorList>
            <person name="Haridas S."/>
            <person name="Albert R."/>
            <person name="Binder M."/>
            <person name="Bloem J."/>
            <person name="Labutti K."/>
            <person name="Salamov A."/>
            <person name="Andreopoulos B."/>
            <person name="Baker S."/>
            <person name="Barry K."/>
            <person name="Bills G."/>
            <person name="Bluhm B."/>
            <person name="Cannon C."/>
            <person name="Castanera R."/>
            <person name="Culley D."/>
            <person name="Daum C."/>
            <person name="Ezra D."/>
            <person name="Gonzalez J."/>
            <person name="Henrissat B."/>
            <person name="Kuo A."/>
            <person name="Liang C."/>
            <person name="Lipzen A."/>
            <person name="Lutzoni F."/>
            <person name="Magnuson J."/>
            <person name="Mondo S."/>
            <person name="Nolan M."/>
            <person name="Ohm R."/>
            <person name="Pangilinan J."/>
            <person name="Park H.-J."/>
            <person name="Ramirez L."/>
            <person name="Alfaro M."/>
            <person name="Sun H."/>
            <person name="Tritt A."/>
            <person name="Yoshinaga Y."/>
            <person name="Zwiers L.-H."/>
            <person name="Turgeon B."/>
            <person name="Goodwin S."/>
            <person name="Spatafora J."/>
            <person name="Crous P."/>
            <person name="Grigoriev I."/>
        </authorList>
    </citation>
    <scope>NUCLEOTIDE SEQUENCE</scope>
    <source>
        <strain evidence="1">CBS 260.36</strain>
    </source>
</reference>
<evidence type="ECO:0000313" key="2">
    <source>
        <dbReference type="Proteomes" id="UP000799439"/>
    </source>
</evidence>
<dbReference type="EMBL" id="ML996088">
    <property type="protein sequence ID" value="KAF2151401.1"/>
    <property type="molecule type" value="Genomic_DNA"/>
</dbReference>
<protein>
    <submittedName>
        <fullName evidence="1">Uncharacterized protein</fullName>
    </submittedName>
</protein>
<gene>
    <name evidence="1" type="ORF">K461DRAFT_172505</name>
</gene>
<keyword evidence="2" id="KW-1185">Reference proteome</keyword>
<accession>A0A9P4IZ83</accession>
<dbReference type="Proteomes" id="UP000799439">
    <property type="component" value="Unassembled WGS sequence"/>
</dbReference>
<organism evidence="1 2">
    <name type="scientific">Myriangium duriaei CBS 260.36</name>
    <dbReference type="NCBI Taxonomy" id="1168546"/>
    <lineage>
        <taxon>Eukaryota</taxon>
        <taxon>Fungi</taxon>
        <taxon>Dikarya</taxon>
        <taxon>Ascomycota</taxon>
        <taxon>Pezizomycotina</taxon>
        <taxon>Dothideomycetes</taxon>
        <taxon>Dothideomycetidae</taxon>
        <taxon>Myriangiales</taxon>
        <taxon>Myriangiaceae</taxon>
        <taxon>Myriangium</taxon>
    </lineage>
</organism>
<comment type="caution">
    <text evidence="1">The sequence shown here is derived from an EMBL/GenBank/DDBJ whole genome shotgun (WGS) entry which is preliminary data.</text>
</comment>